<organism evidence="1">
    <name type="scientific">Oryza punctata</name>
    <name type="common">Red rice</name>
    <dbReference type="NCBI Taxonomy" id="4537"/>
    <lineage>
        <taxon>Eukaryota</taxon>
        <taxon>Viridiplantae</taxon>
        <taxon>Streptophyta</taxon>
        <taxon>Embryophyta</taxon>
        <taxon>Tracheophyta</taxon>
        <taxon>Spermatophyta</taxon>
        <taxon>Magnoliopsida</taxon>
        <taxon>Liliopsida</taxon>
        <taxon>Poales</taxon>
        <taxon>Poaceae</taxon>
        <taxon>BOP clade</taxon>
        <taxon>Oryzoideae</taxon>
        <taxon>Oryzeae</taxon>
        <taxon>Oryzinae</taxon>
        <taxon>Oryza</taxon>
    </lineage>
</organism>
<dbReference type="AlphaFoldDB" id="A0A0E0LTG8"/>
<accession>A0A0E0LTG8</accession>
<keyword evidence="2" id="KW-1185">Reference proteome</keyword>
<dbReference type="EnsemblPlants" id="OPUNC08G08920.1">
    <property type="protein sequence ID" value="OPUNC08G08920.1"/>
    <property type="gene ID" value="OPUNC08G08920"/>
</dbReference>
<name>A0A0E0LTG8_ORYPU</name>
<protein>
    <submittedName>
        <fullName evidence="1">Uncharacterized protein</fullName>
    </submittedName>
</protein>
<evidence type="ECO:0000313" key="2">
    <source>
        <dbReference type="Proteomes" id="UP000026962"/>
    </source>
</evidence>
<dbReference type="Gramene" id="OPUNC08G08920.1">
    <property type="protein sequence ID" value="OPUNC08G08920.1"/>
    <property type="gene ID" value="OPUNC08G08920"/>
</dbReference>
<sequence>MAPRVGSDGLGAKRFRHAHALRHNTIKVRRQRLGANGFRHTHTLRQSTNKVRRQGLGANRFRLTHTLRHSTNKVRRQGLGVKIGYLKAVGLRSHPSLWSLSPYPSPSPQYHVKDWGRIGYATPIPFAKVPIRYGAKGWGRIGFATPIPFAIVWSQGLEMKRLRHTHALRHTTNKVRRQGLRANSKVRRQGLGAKRFRHAHALRHDTIARQRALGL</sequence>
<dbReference type="HOGENOM" id="CLU_1285100_0_0_1"/>
<reference evidence="1" key="1">
    <citation type="submission" date="2015-04" db="UniProtKB">
        <authorList>
            <consortium name="EnsemblPlants"/>
        </authorList>
    </citation>
    <scope>IDENTIFICATION</scope>
</reference>
<reference evidence="1" key="2">
    <citation type="submission" date="2018-05" db="EMBL/GenBank/DDBJ databases">
        <title>OpunRS2 (Oryza punctata Reference Sequence Version 2).</title>
        <authorList>
            <person name="Zhang J."/>
            <person name="Kudrna D."/>
            <person name="Lee S."/>
            <person name="Talag J."/>
            <person name="Welchert J."/>
            <person name="Wing R.A."/>
        </authorList>
    </citation>
    <scope>NUCLEOTIDE SEQUENCE [LARGE SCALE GENOMIC DNA]</scope>
</reference>
<dbReference type="Proteomes" id="UP000026962">
    <property type="component" value="Chromosome 8"/>
</dbReference>
<proteinExistence type="predicted"/>
<evidence type="ECO:0000313" key="1">
    <source>
        <dbReference type="EnsemblPlants" id="OPUNC08G08920.1"/>
    </source>
</evidence>